<proteinExistence type="predicted"/>
<evidence type="ECO:0008006" key="3">
    <source>
        <dbReference type="Google" id="ProtNLM"/>
    </source>
</evidence>
<name>B9SU28_RICCO</name>
<reference evidence="2" key="1">
    <citation type="journal article" date="2010" name="Nat. Biotechnol.">
        <title>Draft genome sequence of the oilseed species Ricinus communis.</title>
        <authorList>
            <person name="Chan A.P."/>
            <person name="Crabtree J."/>
            <person name="Zhao Q."/>
            <person name="Lorenzi H."/>
            <person name="Orvis J."/>
            <person name="Puiu D."/>
            <person name="Melake-Berhan A."/>
            <person name="Jones K.M."/>
            <person name="Redman J."/>
            <person name="Chen G."/>
            <person name="Cahoon E.B."/>
            <person name="Gedil M."/>
            <person name="Stanke M."/>
            <person name="Haas B.J."/>
            <person name="Wortman J.R."/>
            <person name="Fraser-Liggett C.M."/>
            <person name="Ravel J."/>
            <person name="Rabinowicz P.D."/>
        </authorList>
    </citation>
    <scope>NUCLEOTIDE SEQUENCE [LARGE SCALE GENOMIC DNA]</scope>
    <source>
        <strain evidence="2">cv. Hale</strain>
    </source>
</reference>
<accession>B9SU28</accession>
<gene>
    <name evidence="1" type="ORF">RCOM_0455890</name>
</gene>
<protein>
    <recommendedName>
        <fullName evidence="3">RNase H type-1 domain-containing protein</fullName>
    </recommendedName>
</protein>
<dbReference type="InParanoid" id="B9SU28"/>
<organism evidence="1 2">
    <name type="scientific">Ricinus communis</name>
    <name type="common">Castor bean</name>
    <dbReference type="NCBI Taxonomy" id="3988"/>
    <lineage>
        <taxon>Eukaryota</taxon>
        <taxon>Viridiplantae</taxon>
        <taxon>Streptophyta</taxon>
        <taxon>Embryophyta</taxon>
        <taxon>Tracheophyta</taxon>
        <taxon>Spermatophyta</taxon>
        <taxon>Magnoliopsida</taxon>
        <taxon>eudicotyledons</taxon>
        <taxon>Gunneridae</taxon>
        <taxon>Pentapetalae</taxon>
        <taxon>rosids</taxon>
        <taxon>fabids</taxon>
        <taxon>Malpighiales</taxon>
        <taxon>Euphorbiaceae</taxon>
        <taxon>Acalyphoideae</taxon>
        <taxon>Acalypheae</taxon>
        <taxon>Ricinus</taxon>
    </lineage>
</organism>
<evidence type="ECO:0000313" key="2">
    <source>
        <dbReference type="Proteomes" id="UP000008311"/>
    </source>
</evidence>
<keyword evidence="2" id="KW-1185">Reference proteome</keyword>
<dbReference type="Proteomes" id="UP000008311">
    <property type="component" value="Unassembled WGS sequence"/>
</dbReference>
<evidence type="ECO:0000313" key="1">
    <source>
        <dbReference type="EMBL" id="EEF32907.1"/>
    </source>
</evidence>
<dbReference type="AlphaFoldDB" id="B9SU28"/>
<sequence length="147" mass="16757">MERRRRHLTPMTTYSRREDGEEDILHQSSRDLHCHVDCVGGIQAVKLNSYGAVKGMGQGCFARGLIRDDQGRWMQGFAMNVGRVVNYMEFGNQELEVESDSLDVMRLVNGKDIPCNADRRMDSILKDLPIENFLTFLCLYLSIRAGV</sequence>
<dbReference type="EMBL" id="EQ974138">
    <property type="protein sequence ID" value="EEF32907.1"/>
    <property type="molecule type" value="Genomic_DNA"/>
</dbReference>